<evidence type="ECO:0000256" key="1">
    <source>
        <dbReference type="SAM" id="MobiDB-lite"/>
    </source>
</evidence>
<feature type="region of interest" description="Disordered" evidence="1">
    <location>
        <begin position="212"/>
        <end position="236"/>
    </location>
</feature>
<organism evidence="2 3">
    <name type="scientific">Aspergillus granulosus</name>
    <dbReference type="NCBI Taxonomy" id="176169"/>
    <lineage>
        <taxon>Eukaryota</taxon>
        <taxon>Fungi</taxon>
        <taxon>Dikarya</taxon>
        <taxon>Ascomycota</taxon>
        <taxon>Pezizomycotina</taxon>
        <taxon>Eurotiomycetes</taxon>
        <taxon>Eurotiomycetidae</taxon>
        <taxon>Eurotiales</taxon>
        <taxon>Aspergillaceae</taxon>
        <taxon>Aspergillus</taxon>
        <taxon>Aspergillus subgen. Nidulantes</taxon>
    </lineage>
</organism>
<reference evidence="2 3" key="1">
    <citation type="submission" date="2024-07" db="EMBL/GenBank/DDBJ databases">
        <title>Section-level genome sequencing and comparative genomics of Aspergillus sections Usti and Cavernicolus.</title>
        <authorList>
            <consortium name="Lawrence Berkeley National Laboratory"/>
            <person name="Nybo J.L."/>
            <person name="Vesth T.C."/>
            <person name="Theobald S."/>
            <person name="Frisvad J.C."/>
            <person name="Larsen T.O."/>
            <person name="Kjaerboelling I."/>
            <person name="Rothschild-Mancinelli K."/>
            <person name="Lyhne E.K."/>
            <person name="Kogle M.E."/>
            <person name="Barry K."/>
            <person name="Clum A."/>
            <person name="Na H."/>
            <person name="Ledsgaard L."/>
            <person name="Lin J."/>
            <person name="Lipzen A."/>
            <person name="Kuo A."/>
            <person name="Riley R."/>
            <person name="Mondo S."/>
            <person name="Labutti K."/>
            <person name="Haridas S."/>
            <person name="Pangalinan J."/>
            <person name="Salamov A.A."/>
            <person name="Simmons B.A."/>
            <person name="Magnuson J.K."/>
            <person name="Chen J."/>
            <person name="Drula E."/>
            <person name="Henrissat B."/>
            <person name="Wiebenga A."/>
            <person name="Lubbers R.J."/>
            <person name="Gomes A.C."/>
            <person name="Makela M.R."/>
            <person name="Stajich J."/>
            <person name="Grigoriev I.V."/>
            <person name="Mortensen U.H."/>
            <person name="De Vries R.P."/>
            <person name="Baker S.E."/>
            <person name="Andersen M.R."/>
        </authorList>
    </citation>
    <scope>NUCLEOTIDE SEQUENCE [LARGE SCALE GENOMIC DNA]</scope>
    <source>
        <strain evidence="2 3">CBS 588.65</strain>
    </source>
</reference>
<comment type="caution">
    <text evidence="2">The sequence shown here is derived from an EMBL/GenBank/DDBJ whole genome shotgun (WGS) entry which is preliminary data.</text>
</comment>
<keyword evidence="3" id="KW-1185">Reference proteome</keyword>
<gene>
    <name evidence="2" type="ORF">BJX63DRAFT_431934</name>
</gene>
<sequence>MLYLTLELSDYHDLEPNTSPAWSKQSSSVTGVQTYEALGQEFTHTLHGSEHICEEIRRAGISALEGKIFACGDRRPLMALLLDSLPNVTMIDAHVPQSDPVLGAVLRRALEKQRASEEAEENSTALRVDSVLLYIWMMSGQFYLDVLRLTEVDFMGALKLLQEQGAERECSNIRHLTMVQHDKLYCGTEPEGTVEDFEAGDKGPFLGTYQMRGRDPDDTNRKYSSELEGKGPWPGGNQNWVTCDEFPFNSWDEGGSWGKPSRECAPGYQQHIQGVINTLPSNVWQEVTWINSKGETDKEKHAWKEDWWGKDTVGDAGAVHKDIHWNWALNNKKSLTMHLFNSETDSTPSGTKYQVFNHDIVAGNGVDETNIANAIAAINLVGNPKYEIDYNAYCWKPTVKPRSHNGWGPFVRA</sequence>
<evidence type="ECO:0000313" key="3">
    <source>
        <dbReference type="Proteomes" id="UP001610334"/>
    </source>
</evidence>
<name>A0ABR4HDN4_9EURO</name>
<accession>A0ABR4HDN4</accession>
<feature type="compositionally biased region" description="Basic and acidic residues" evidence="1">
    <location>
        <begin position="212"/>
        <end position="229"/>
    </location>
</feature>
<dbReference type="EMBL" id="JBFXLT010000039">
    <property type="protein sequence ID" value="KAL2813594.1"/>
    <property type="molecule type" value="Genomic_DNA"/>
</dbReference>
<dbReference type="Proteomes" id="UP001610334">
    <property type="component" value="Unassembled WGS sequence"/>
</dbReference>
<protein>
    <submittedName>
        <fullName evidence="2">Uncharacterized protein</fullName>
    </submittedName>
</protein>
<evidence type="ECO:0000313" key="2">
    <source>
        <dbReference type="EMBL" id="KAL2813594.1"/>
    </source>
</evidence>
<proteinExistence type="predicted"/>